<dbReference type="PANTHER" id="PTHR21666">
    <property type="entry name" value="PEPTIDASE-RELATED"/>
    <property type="match status" value="1"/>
</dbReference>
<dbReference type="Gene3D" id="3.10.450.350">
    <property type="match status" value="2"/>
</dbReference>
<dbReference type="GO" id="GO:0006508">
    <property type="term" value="P:proteolysis"/>
    <property type="evidence" value="ECO:0007669"/>
    <property type="project" value="UniProtKB-KW"/>
</dbReference>
<dbReference type="InterPro" id="IPR011055">
    <property type="entry name" value="Dup_hybrid_motif"/>
</dbReference>
<dbReference type="PANTHER" id="PTHR21666:SF292">
    <property type="entry name" value="MUREIN DD-ENDOPEPTIDASE MEPM"/>
    <property type="match status" value="1"/>
</dbReference>
<dbReference type="GO" id="GO:0004222">
    <property type="term" value="F:metalloendopeptidase activity"/>
    <property type="evidence" value="ECO:0007669"/>
    <property type="project" value="TreeGrafter"/>
</dbReference>
<evidence type="ECO:0000313" key="11">
    <source>
        <dbReference type="EMBL" id="MDP0589458.1"/>
    </source>
</evidence>
<dbReference type="EMBL" id="JASXSV010000014">
    <property type="protein sequence ID" value="MDP0589458.1"/>
    <property type="molecule type" value="Genomic_DNA"/>
</dbReference>
<comment type="cofactor">
    <cofactor evidence="1">
        <name>Zn(2+)</name>
        <dbReference type="ChEBI" id="CHEBI:29105"/>
    </cofactor>
</comment>
<dbReference type="GO" id="GO:0046872">
    <property type="term" value="F:metal ion binding"/>
    <property type="evidence" value="ECO:0007669"/>
    <property type="project" value="UniProtKB-KW"/>
</dbReference>
<evidence type="ECO:0000259" key="9">
    <source>
        <dbReference type="Pfam" id="PF01551"/>
    </source>
</evidence>
<keyword evidence="5" id="KW-0378">Hydrolase</keyword>
<keyword evidence="12" id="KW-1185">Reference proteome</keyword>
<gene>
    <name evidence="11" type="ORF">QS748_09840</name>
</gene>
<comment type="caution">
    <text evidence="11">The sequence shown here is derived from an EMBL/GenBank/DDBJ whole genome shotgun (WGS) entry which is preliminary data.</text>
</comment>
<feature type="domain" description="M23ase beta-sheet core" evidence="9">
    <location>
        <begin position="285"/>
        <end position="378"/>
    </location>
</feature>
<dbReference type="InterPro" id="IPR016047">
    <property type="entry name" value="M23ase_b-sheet_dom"/>
</dbReference>
<dbReference type="Pfam" id="PF01551">
    <property type="entry name" value="Peptidase_M23"/>
    <property type="match status" value="1"/>
</dbReference>
<evidence type="ECO:0000256" key="4">
    <source>
        <dbReference type="ARBA" id="ARBA00022723"/>
    </source>
</evidence>
<evidence type="ECO:0000256" key="3">
    <source>
        <dbReference type="ARBA" id="ARBA00022670"/>
    </source>
</evidence>
<protein>
    <submittedName>
        <fullName evidence="11">Peptidoglycan DD-metalloendopeptidase family protein</fullName>
    </submittedName>
</protein>
<keyword evidence="8" id="KW-0472">Membrane</keyword>
<evidence type="ECO:0000313" key="12">
    <source>
        <dbReference type="Proteomes" id="UP001178148"/>
    </source>
</evidence>
<dbReference type="Gene3D" id="2.70.70.10">
    <property type="entry name" value="Glucose Permease (Domain IIA)"/>
    <property type="match status" value="1"/>
</dbReference>
<evidence type="ECO:0000256" key="1">
    <source>
        <dbReference type="ARBA" id="ARBA00001947"/>
    </source>
</evidence>
<evidence type="ECO:0000259" key="10">
    <source>
        <dbReference type="Pfam" id="PF19425"/>
    </source>
</evidence>
<evidence type="ECO:0000256" key="2">
    <source>
        <dbReference type="ARBA" id="ARBA00004196"/>
    </source>
</evidence>
<feature type="transmembrane region" description="Helical" evidence="8">
    <location>
        <begin position="9"/>
        <end position="27"/>
    </location>
</feature>
<evidence type="ECO:0000256" key="5">
    <source>
        <dbReference type="ARBA" id="ARBA00022801"/>
    </source>
</evidence>
<dbReference type="Proteomes" id="UP001178148">
    <property type="component" value="Unassembled WGS sequence"/>
</dbReference>
<evidence type="ECO:0000256" key="8">
    <source>
        <dbReference type="SAM" id="Phobius"/>
    </source>
</evidence>
<feature type="domain" description="Csd3-like second N-terminal" evidence="10">
    <location>
        <begin position="159"/>
        <end position="272"/>
    </location>
</feature>
<accession>A0AA90NWT4</accession>
<keyword evidence="8" id="KW-1133">Transmembrane helix</keyword>
<dbReference type="AlphaFoldDB" id="A0AA90NWT4"/>
<dbReference type="GO" id="GO:0030313">
    <property type="term" value="C:cell envelope"/>
    <property type="evidence" value="ECO:0007669"/>
    <property type="project" value="UniProtKB-SubCell"/>
</dbReference>
<sequence length="428" mass="48295">MKKTTHSNLLLSLIIPIVSLSLLLLWVKTRNQNLQKPSNTYKELIFEHNLSCQEHPDLYEPEWNFHTITQGENFSIIASQHLSLTPYEILQVTDQAKEIANLAQLQTGQTIQYRLNSEGALQELKIPVKYNIELLIIRQESTFMGQVIQKTLTKTHSIYKGIISQTLSSSMQAQDVPCSLASKASILLEKRNNLRDDLRQGDKFDLLITSDEVDGELFSPQIEAIRLDGYRIKTALYIHSDGYYYDKNGYGLDPSFYRYPLLSAYKISSHFNLSREHPITGQTCPHYGTDFATPIGTPVISPAEGKVISSGYQQCTGNYLTIKHYNGYITRYFHLSELFVTTGDKVSLSAKIALTGNSGRSTGAHLHYELQINNRPVDTMLVNLPLSKNLKGEELTAFQEQVLQRVAMLGGSYTHLAISETQEKIPKS</sequence>
<keyword evidence="6" id="KW-0862">Zinc</keyword>
<evidence type="ECO:0000256" key="7">
    <source>
        <dbReference type="ARBA" id="ARBA00023049"/>
    </source>
</evidence>
<comment type="subcellular location">
    <subcellularLocation>
        <location evidence="2">Cell envelope</location>
    </subcellularLocation>
</comment>
<keyword evidence="8" id="KW-0812">Transmembrane</keyword>
<proteinExistence type="predicted"/>
<keyword evidence="3" id="KW-0645">Protease</keyword>
<keyword evidence="7" id="KW-0482">Metalloprotease</keyword>
<dbReference type="SUPFAM" id="SSF51261">
    <property type="entry name" value="Duplicated hybrid motif"/>
    <property type="match status" value="1"/>
</dbReference>
<dbReference type="InterPro" id="IPR045834">
    <property type="entry name" value="Csd3_N2"/>
</dbReference>
<dbReference type="CDD" id="cd12797">
    <property type="entry name" value="M23_peptidase"/>
    <property type="match status" value="1"/>
</dbReference>
<name>A0AA90NWT4_9GAMM</name>
<dbReference type="InterPro" id="IPR050570">
    <property type="entry name" value="Cell_wall_metabolism_enzyme"/>
</dbReference>
<evidence type="ECO:0000256" key="6">
    <source>
        <dbReference type="ARBA" id="ARBA00022833"/>
    </source>
</evidence>
<organism evidence="11 12">
    <name type="scientific">Candidatus Endonucleibacter bathymodioli</name>
    <dbReference type="NCBI Taxonomy" id="539814"/>
    <lineage>
        <taxon>Bacteria</taxon>
        <taxon>Pseudomonadati</taxon>
        <taxon>Pseudomonadota</taxon>
        <taxon>Gammaproteobacteria</taxon>
        <taxon>Oceanospirillales</taxon>
        <taxon>Endozoicomonadaceae</taxon>
        <taxon>Candidatus Endonucleibacter</taxon>
    </lineage>
</organism>
<reference evidence="11 12" key="1">
    <citation type="journal article" date="2023" name="bioRxiv">
        <title>An intranuclear bacterial parasite of deep-sea mussels expresses apoptosis inhibitors acquired from its host.</title>
        <authorList>
            <person name="Gonzalez Porras M.A."/>
            <person name="Assie A."/>
            <person name="Tietjen M."/>
            <person name="Violette M."/>
            <person name="Kleiner M."/>
            <person name="Gruber-Vodicka H."/>
            <person name="Dubilier N."/>
            <person name="Leisch N."/>
        </authorList>
    </citation>
    <scope>NUCLEOTIDE SEQUENCE [LARGE SCALE GENOMIC DNA]</scope>
    <source>
        <strain evidence="11">IAP13</strain>
    </source>
</reference>
<dbReference type="Pfam" id="PF19425">
    <property type="entry name" value="Csd3_N2"/>
    <property type="match status" value="1"/>
</dbReference>
<keyword evidence="4" id="KW-0479">Metal-binding</keyword>